<feature type="compositionally biased region" description="Polar residues" evidence="1">
    <location>
        <begin position="1"/>
        <end position="10"/>
    </location>
</feature>
<dbReference type="Proteomes" id="UP000601435">
    <property type="component" value="Unassembled WGS sequence"/>
</dbReference>
<proteinExistence type="predicted"/>
<dbReference type="EMBL" id="CAJNJA010023930">
    <property type="protein sequence ID" value="CAE7518865.1"/>
    <property type="molecule type" value="Genomic_DNA"/>
</dbReference>
<comment type="caution">
    <text evidence="2">The sequence shown here is derived from an EMBL/GenBank/DDBJ whole genome shotgun (WGS) entry which is preliminary data.</text>
</comment>
<dbReference type="AlphaFoldDB" id="A0A812TB34"/>
<feature type="region of interest" description="Disordered" evidence="1">
    <location>
        <begin position="1"/>
        <end position="54"/>
    </location>
</feature>
<evidence type="ECO:0000256" key="1">
    <source>
        <dbReference type="SAM" id="MobiDB-lite"/>
    </source>
</evidence>
<sequence>MATRTSATTDTEAEEPVAAAPENKQSSALVAAGPNSAYPTRMEKDDSDREGEDDEVYKKLYAKMEAKIRRMCTPSTTTGRLTAAPDLLKDWKEKGYKRIQLVKLMIEAEGDKAAFTQKVESWRKTEQFRKVVHKVKEFCEKNNFVRQNQYDVDELEYWVDFRTEGSRGSNEVDGFMESRVGDTSGSSGFAAAALDDAPMPDQAMNGPSAAGVRQDQGQGAAAVAKLMDEALTTRSKLDKLIAKMKKDNANGSDITSMEGCVEKLGTLYDDLAGIQAEVKVNGMSSGLQQQLDEKSKAVKRQCMCVLAVSCELKNKSLKRKDMEEKEKTVAAKNIVERARASKSDGDTLCDACRAIADVPDGHGESGVYKALVKTKLLVTVPWTYANIGAGPLEKHPCFRPRDFIDTLAQLNRFHCVVGTDLASAPAVLKDFWYNFKNQFSSHPIATMTDLDTEHLVPLVLHGDGGRTYKKSELMILQFQPAIGAGTSKSRASSRKRKLENDTDAAAVNLLGHSLATRFLMSVLLKKYYIEDSAPLQSLLGFISDWCGDLWENGYDYQGQIWRFLPIGLKGDLVFQAKAANLLRAFTRVRKKAKTANSKPLSGCCPWCLAGTEAIAFECFDKAAAWMQTTGARNPAPWTELPQILRAIPTSPDQPSFLKPDLFHILQMGIYKEFAASGLCLLLPHCGGTSNEENMRHMNRYLAQHCKEQKVSLHMQKLSLDLIGAKTPTTYACGGWNKGQDSVILMGFVLWLLRG</sequence>
<reference evidence="2" key="1">
    <citation type="submission" date="2021-02" db="EMBL/GenBank/DDBJ databases">
        <authorList>
            <person name="Dougan E. K."/>
            <person name="Rhodes N."/>
            <person name="Thang M."/>
            <person name="Chan C."/>
        </authorList>
    </citation>
    <scope>NUCLEOTIDE SEQUENCE</scope>
</reference>
<evidence type="ECO:0000313" key="2">
    <source>
        <dbReference type="EMBL" id="CAE7518865.1"/>
    </source>
</evidence>
<keyword evidence="3" id="KW-1185">Reference proteome</keyword>
<evidence type="ECO:0000313" key="3">
    <source>
        <dbReference type="Proteomes" id="UP000601435"/>
    </source>
</evidence>
<protein>
    <submittedName>
        <fullName evidence="2">Uncharacterized protein</fullName>
    </submittedName>
</protein>
<accession>A0A812TB34</accession>
<gene>
    <name evidence="2" type="ORF">SNEC2469_LOCUS14834</name>
</gene>
<organism evidence="2 3">
    <name type="scientific">Symbiodinium necroappetens</name>
    <dbReference type="NCBI Taxonomy" id="1628268"/>
    <lineage>
        <taxon>Eukaryota</taxon>
        <taxon>Sar</taxon>
        <taxon>Alveolata</taxon>
        <taxon>Dinophyceae</taxon>
        <taxon>Suessiales</taxon>
        <taxon>Symbiodiniaceae</taxon>
        <taxon>Symbiodinium</taxon>
    </lineage>
</organism>
<name>A0A812TB34_9DINO</name>